<dbReference type="Proteomes" id="UP000053927">
    <property type="component" value="Unassembled WGS sequence"/>
</dbReference>
<dbReference type="OrthoDB" id="2634326at2759"/>
<gene>
    <name evidence="2" type="ORF">STEHIDRAFT_164011</name>
</gene>
<sequence>MSQIDISPESPPPFDEDRPVPKQAPNLTEHDDLPLAGPLDGYVGAHFPKNDKFVTSINCNWVPTINMDDHETFVREDGTYGEDDYIVTPQCFSKQYAHLFCIPTVPTEDNNPLSEYRHMWYPLPTNALRTTSDQSTSGISEAMVQIIDEHLEFLHEAARYIKTVASHVVRIIEDKYRTVPEASANPINLLVDKLVNCLTSLSTLGATKSTTLYRYTELKPRVA</sequence>
<dbReference type="GeneID" id="18802503"/>
<evidence type="ECO:0000313" key="3">
    <source>
        <dbReference type="Proteomes" id="UP000053927"/>
    </source>
</evidence>
<reference evidence="3" key="1">
    <citation type="journal article" date="2012" name="Science">
        <title>The Paleozoic origin of enzymatic lignin decomposition reconstructed from 31 fungal genomes.</title>
        <authorList>
            <person name="Floudas D."/>
            <person name="Binder M."/>
            <person name="Riley R."/>
            <person name="Barry K."/>
            <person name="Blanchette R.A."/>
            <person name="Henrissat B."/>
            <person name="Martinez A.T."/>
            <person name="Otillar R."/>
            <person name="Spatafora J.W."/>
            <person name="Yadav J.S."/>
            <person name="Aerts A."/>
            <person name="Benoit I."/>
            <person name="Boyd A."/>
            <person name="Carlson A."/>
            <person name="Copeland A."/>
            <person name="Coutinho P.M."/>
            <person name="de Vries R.P."/>
            <person name="Ferreira P."/>
            <person name="Findley K."/>
            <person name="Foster B."/>
            <person name="Gaskell J."/>
            <person name="Glotzer D."/>
            <person name="Gorecki P."/>
            <person name="Heitman J."/>
            <person name="Hesse C."/>
            <person name="Hori C."/>
            <person name="Igarashi K."/>
            <person name="Jurgens J.A."/>
            <person name="Kallen N."/>
            <person name="Kersten P."/>
            <person name="Kohler A."/>
            <person name="Kuees U."/>
            <person name="Kumar T.K.A."/>
            <person name="Kuo A."/>
            <person name="LaButti K."/>
            <person name="Larrondo L.F."/>
            <person name="Lindquist E."/>
            <person name="Ling A."/>
            <person name="Lombard V."/>
            <person name="Lucas S."/>
            <person name="Lundell T."/>
            <person name="Martin R."/>
            <person name="McLaughlin D.J."/>
            <person name="Morgenstern I."/>
            <person name="Morin E."/>
            <person name="Murat C."/>
            <person name="Nagy L.G."/>
            <person name="Nolan M."/>
            <person name="Ohm R.A."/>
            <person name="Patyshakuliyeva A."/>
            <person name="Rokas A."/>
            <person name="Ruiz-Duenas F.J."/>
            <person name="Sabat G."/>
            <person name="Salamov A."/>
            <person name="Samejima M."/>
            <person name="Schmutz J."/>
            <person name="Slot J.C."/>
            <person name="St John F."/>
            <person name="Stenlid J."/>
            <person name="Sun H."/>
            <person name="Sun S."/>
            <person name="Syed K."/>
            <person name="Tsang A."/>
            <person name="Wiebenga A."/>
            <person name="Young D."/>
            <person name="Pisabarro A."/>
            <person name="Eastwood D.C."/>
            <person name="Martin F."/>
            <person name="Cullen D."/>
            <person name="Grigoriev I.V."/>
            <person name="Hibbett D.S."/>
        </authorList>
    </citation>
    <scope>NUCLEOTIDE SEQUENCE [LARGE SCALE GENOMIC DNA]</scope>
    <source>
        <strain evidence="3">FP-91666</strain>
    </source>
</reference>
<dbReference type="RefSeq" id="XP_007311801.1">
    <property type="nucleotide sequence ID" value="XM_007311739.1"/>
</dbReference>
<name>R7RWG7_STEHR</name>
<dbReference type="KEGG" id="shs:STEHIDRAFT_164011"/>
<dbReference type="AlphaFoldDB" id="R7RWG7"/>
<keyword evidence="3" id="KW-1185">Reference proteome</keyword>
<evidence type="ECO:0000313" key="2">
    <source>
        <dbReference type="EMBL" id="EIM79093.1"/>
    </source>
</evidence>
<accession>R7RWG7</accession>
<organism evidence="2 3">
    <name type="scientific">Stereum hirsutum (strain FP-91666)</name>
    <name type="common">White-rot fungus</name>
    <dbReference type="NCBI Taxonomy" id="721885"/>
    <lineage>
        <taxon>Eukaryota</taxon>
        <taxon>Fungi</taxon>
        <taxon>Dikarya</taxon>
        <taxon>Basidiomycota</taxon>
        <taxon>Agaricomycotina</taxon>
        <taxon>Agaricomycetes</taxon>
        <taxon>Russulales</taxon>
        <taxon>Stereaceae</taxon>
        <taxon>Stereum</taxon>
    </lineage>
</organism>
<dbReference type="EMBL" id="JH687412">
    <property type="protein sequence ID" value="EIM79093.1"/>
    <property type="molecule type" value="Genomic_DNA"/>
</dbReference>
<evidence type="ECO:0000256" key="1">
    <source>
        <dbReference type="SAM" id="MobiDB-lite"/>
    </source>
</evidence>
<proteinExistence type="predicted"/>
<feature type="region of interest" description="Disordered" evidence="1">
    <location>
        <begin position="1"/>
        <end position="35"/>
    </location>
</feature>
<protein>
    <submittedName>
        <fullName evidence="2">Uncharacterized protein</fullName>
    </submittedName>
</protein>